<dbReference type="EC" id="3.4.21.89" evidence="3"/>
<dbReference type="GO" id="GO:0016020">
    <property type="term" value="C:membrane"/>
    <property type="evidence" value="ECO:0007669"/>
    <property type="project" value="UniProtKB-SubCell"/>
</dbReference>
<comment type="subcellular location">
    <subcellularLocation>
        <location evidence="3">Membrane</location>
        <topology evidence="3">Single-pass type II membrane protein</topology>
    </subcellularLocation>
</comment>
<dbReference type="Pfam" id="PF10502">
    <property type="entry name" value="Peptidase_S26"/>
    <property type="match status" value="1"/>
</dbReference>
<dbReference type="InterPro" id="IPR036286">
    <property type="entry name" value="LexA/Signal_pep-like_sf"/>
</dbReference>
<feature type="domain" description="Peptidase S26" evidence="4">
    <location>
        <begin position="115"/>
        <end position="276"/>
    </location>
</feature>
<dbReference type="GO" id="GO:0006465">
    <property type="term" value="P:signal peptide processing"/>
    <property type="evidence" value="ECO:0007669"/>
    <property type="project" value="InterPro"/>
</dbReference>
<evidence type="ECO:0000256" key="1">
    <source>
        <dbReference type="ARBA" id="ARBA00009370"/>
    </source>
</evidence>
<dbReference type="AlphaFoldDB" id="A0A3D4VDE1"/>
<dbReference type="PANTHER" id="PTHR43390">
    <property type="entry name" value="SIGNAL PEPTIDASE I"/>
    <property type="match status" value="1"/>
</dbReference>
<dbReference type="GO" id="GO:0004252">
    <property type="term" value="F:serine-type endopeptidase activity"/>
    <property type="evidence" value="ECO:0007669"/>
    <property type="project" value="InterPro"/>
</dbReference>
<keyword evidence="3" id="KW-1133">Transmembrane helix</keyword>
<keyword evidence="3" id="KW-0812">Transmembrane</keyword>
<proteinExistence type="inferred from homology"/>
<reference evidence="5 6" key="1">
    <citation type="journal article" date="2018" name="Nat. Biotechnol.">
        <title>A standardized bacterial taxonomy based on genome phylogeny substantially revises the tree of life.</title>
        <authorList>
            <person name="Parks D.H."/>
            <person name="Chuvochina M."/>
            <person name="Waite D.W."/>
            <person name="Rinke C."/>
            <person name="Skarshewski A."/>
            <person name="Chaumeil P.A."/>
            <person name="Hugenholtz P."/>
        </authorList>
    </citation>
    <scope>NUCLEOTIDE SEQUENCE [LARGE SCALE GENOMIC DNA]</scope>
    <source>
        <strain evidence="5">UBA8844</strain>
    </source>
</reference>
<dbReference type="PANTHER" id="PTHR43390:SF1">
    <property type="entry name" value="CHLOROPLAST PROCESSING PEPTIDASE"/>
    <property type="match status" value="1"/>
</dbReference>
<dbReference type="Proteomes" id="UP000264071">
    <property type="component" value="Unassembled WGS sequence"/>
</dbReference>
<name>A0A3D4VDE1_9BACT</name>
<comment type="catalytic activity">
    <reaction evidence="3">
        <text>Cleavage of hydrophobic, N-terminal signal or leader sequences from secreted and periplasmic proteins.</text>
        <dbReference type="EC" id="3.4.21.89"/>
    </reaction>
</comment>
<dbReference type="EMBL" id="DPIY01000012">
    <property type="protein sequence ID" value="HCT59156.1"/>
    <property type="molecule type" value="Genomic_DNA"/>
</dbReference>
<dbReference type="SUPFAM" id="SSF51306">
    <property type="entry name" value="LexA/Signal peptidase"/>
    <property type="match status" value="1"/>
</dbReference>
<gene>
    <name evidence="5" type="primary">lepB</name>
    <name evidence="5" type="ORF">DGD08_18300</name>
</gene>
<organism evidence="5 6">
    <name type="scientific">Gemmatimonas aurantiaca</name>
    <dbReference type="NCBI Taxonomy" id="173480"/>
    <lineage>
        <taxon>Bacteria</taxon>
        <taxon>Pseudomonadati</taxon>
        <taxon>Gemmatimonadota</taxon>
        <taxon>Gemmatimonadia</taxon>
        <taxon>Gemmatimonadales</taxon>
        <taxon>Gemmatimonadaceae</taxon>
        <taxon>Gemmatimonas</taxon>
    </lineage>
</organism>
<comment type="caution">
    <text evidence="3">Lacks conserved residue(s) required for the propagation of feature annotation.</text>
</comment>
<dbReference type="OMA" id="DPWLAVN"/>
<evidence type="ECO:0000256" key="3">
    <source>
        <dbReference type="RuleBase" id="RU362042"/>
    </source>
</evidence>
<dbReference type="NCBIfam" id="TIGR02227">
    <property type="entry name" value="sigpep_I_bact"/>
    <property type="match status" value="1"/>
</dbReference>
<feature type="transmembrane region" description="Helical" evidence="3">
    <location>
        <begin position="32"/>
        <end position="50"/>
    </location>
</feature>
<dbReference type="CDD" id="cd06530">
    <property type="entry name" value="S26_SPase_I"/>
    <property type="match status" value="1"/>
</dbReference>
<dbReference type="InterPro" id="IPR000223">
    <property type="entry name" value="Pept_S26A_signal_pept_1"/>
</dbReference>
<evidence type="ECO:0000259" key="4">
    <source>
        <dbReference type="Pfam" id="PF10502"/>
    </source>
</evidence>
<dbReference type="Gene3D" id="2.10.109.10">
    <property type="entry name" value="Umud Fragment, subunit A"/>
    <property type="match status" value="1"/>
</dbReference>
<accession>A0A3D4VDE1</accession>
<keyword evidence="3" id="KW-0378">Hydrolase</keyword>
<evidence type="ECO:0000313" key="5">
    <source>
        <dbReference type="EMBL" id="HCT59156.1"/>
    </source>
</evidence>
<dbReference type="GO" id="GO:0009003">
    <property type="term" value="F:signal peptidase activity"/>
    <property type="evidence" value="ECO:0007669"/>
    <property type="project" value="UniProtKB-EC"/>
</dbReference>
<protein>
    <recommendedName>
        <fullName evidence="2 3">Signal peptidase I</fullName>
        <ecNumber evidence="3">3.4.21.89</ecNumber>
    </recommendedName>
</protein>
<comment type="caution">
    <text evidence="5">The sequence shown here is derived from an EMBL/GenBank/DDBJ whole genome shotgun (WGS) entry which is preliminary data.</text>
</comment>
<sequence length="297" mass="32590">MMSRSHGWVAALLSVLMPGLGHLYAGRALRAIAAFILLQVLGFGLVYLTLVASTAPLRVVLIVLLLAGFLAVVLDAARVARRDTSEPRRRVQRWYVLLPVCLGVGFIVQPWIFGLTKRHIVEAHRFPGGSMAPTILPGDYLLSSPRAPNPVTRGELVVYQASGQRNIHRVVGLPGDTISMRDFQFIVNGTLAHEPYAHAEDGSGSLTDPQFEWQRGHLRDRTDAAGYQATYGTWGPLVVPDGAYFVLGDDRANSFDSRYRGFIATDALVGRPVWIYFSRDPDTGIIRWSRIGLGVGA</sequence>
<feature type="transmembrane region" description="Helical" evidence="3">
    <location>
        <begin position="6"/>
        <end position="25"/>
    </location>
</feature>
<dbReference type="InterPro" id="IPR019533">
    <property type="entry name" value="Peptidase_S26"/>
</dbReference>
<dbReference type="PRINTS" id="PR00727">
    <property type="entry name" value="LEADERPTASE"/>
</dbReference>
<keyword evidence="3" id="KW-0472">Membrane</keyword>
<feature type="transmembrane region" description="Helical" evidence="3">
    <location>
        <begin position="94"/>
        <end position="113"/>
    </location>
</feature>
<feature type="transmembrane region" description="Helical" evidence="3">
    <location>
        <begin position="56"/>
        <end position="74"/>
    </location>
</feature>
<evidence type="ECO:0000256" key="2">
    <source>
        <dbReference type="ARBA" id="ARBA00019232"/>
    </source>
</evidence>
<evidence type="ECO:0000313" key="6">
    <source>
        <dbReference type="Proteomes" id="UP000264071"/>
    </source>
</evidence>
<comment type="similarity">
    <text evidence="1 3">Belongs to the peptidase S26 family.</text>
</comment>
<keyword evidence="3" id="KW-0645">Protease</keyword>